<proteinExistence type="predicted"/>
<keyword evidence="1" id="KW-0489">Methyltransferase</keyword>
<organism evidence="1 2">
    <name type="scientific">Hydrogeniiclostridium mannosilyticum</name>
    <dbReference type="NCBI Taxonomy" id="2764322"/>
    <lineage>
        <taxon>Bacteria</taxon>
        <taxon>Bacillati</taxon>
        <taxon>Bacillota</taxon>
        <taxon>Clostridia</taxon>
        <taxon>Eubacteriales</taxon>
        <taxon>Acutalibacteraceae</taxon>
        <taxon>Hydrogeniiclostridium</taxon>
    </lineage>
</organism>
<protein>
    <submittedName>
        <fullName evidence="1">Adenine methyltransferase</fullName>
    </submittedName>
</protein>
<evidence type="ECO:0000313" key="1">
    <source>
        <dbReference type="EMBL" id="RAQ21489.1"/>
    </source>
</evidence>
<dbReference type="Proteomes" id="UP000249377">
    <property type="component" value="Unassembled WGS sequence"/>
</dbReference>
<dbReference type="GO" id="GO:0009007">
    <property type="term" value="F:site-specific DNA-methyltransferase (adenine-specific) activity"/>
    <property type="evidence" value="ECO:0007669"/>
    <property type="project" value="InterPro"/>
</dbReference>
<comment type="caution">
    <text evidence="1">The sequence shown here is derived from an EMBL/GenBank/DDBJ whole genome shotgun (WGS) entry which is preliminary data.</text>
</comment>
<name>A0A328U791_9FIRM</name>
<reference evidence="1 2" key="1">
    <citation type="submission" date="2018-06" db="EMBL/GenBank/DDBJ databases">
        <title>Noncontiguous genome sequence of Ruminococcaceae bacterium ASD2818.</title>
        <authorList>
            <person name="Chaplin A.V."/>
            <person name="Sokolova S.R."/>
            <person name="Kochetkova T.O."/>
            <person name="Goltsov A.Y."/>
            <person name="Trofimov D.Y."/>
            <person name="Efimov B.A."/>
        </authorList>
    </citation>
    <scope>NUCLEOTIDE SEQUENCE [LARGE SCALE GENOMIC DNA]</scope>
    <source>
        <strain evidence="1 2">ASD2818</strain>
    </source>
</reference>
<gene>
    <name evidence="1" type="ORF">DPQ25_14480</name>
</gene>
<dbReference type="PROSITE" id="PS00092">
    <property type="entry name" value="N6_MTASE"/>
    <property type="match status" value="1"/>
</dbReference>
<sequence>MNKALLSSKNMCWCTPQDFFDKLNQEFQFVLDPAATDKTAKCPLYYTPETDGLSQSWDRGGAVFCNPPYGREIGKWVKKA</sequence>
<dbReference type="GO" id="GO:0032259">
    <property type="term" value="P:methylation"/>
    <property type="evidence" value="ECO:0007669"/>
    <property type="project" value="UniProtKB-KW"/>
</dbReference>
<dbReference type="Pfam" id="PF05869">
    <property type="entry name" value="Dam"/>
    <property type="match status" value="1"/>
</dbReference>
<feature type="non-terminal residue" evidence="1">
    <location>
        <position position="80"/>
    </location>
</feature>
<keyword evidence="1" id="KW-0808">Transferase</keyword>
<dbReference type="GO" id="GO:0009307">
    <property type="term" value="P:DNA restriction-modification system"/>
    <property type="evidence" value="ECO:0007669"/>
    <property type="project" value="InterPro"/>
</dbReference>
<keyword evidence="2" id="KW-1185">Reference proteome</keyword>
<dbReference type="InterPro" id="IPR002052">
    <property type="entry name" value="DNA_methylase_N6_adenine_CS"/>
</dbReference>
<dbReference type="InterPro" id="IPR008593">
    <property type="entry name" value="Dam_MeTrfase"/>
</dbReference>
<accession>A0A328U791</accession>
<evidence type="ECO:0000313" key="2">
    <source>
        <dbReference type="Proteomes" id="UP000249377"/>
    </source>
</evidence>
<dbReference type="GO" id="GO:0003677">
    <property type="term" value="F:DNA binding"/>
    <property type="evidence" value="ECO:0007669"/>
    <property type="project" value="InterPro"/>
</dbReference>
<dbReference type="AlphaFoldDB" id="A0A328U791"/>
<dbReference type="EMBL" id="QLYR01000062">
    <property type="protein sequence ID" value="RAQ21489.1"/>
    <property type="molecule type" value="Genomic_DNA"/>
</dbReference>